<dbReference type="Pfam" id="PF06652">
    <property type="entry name" value="Methuselah_N"/>
    <property type="match status" value="1"/>
</dbReference>
<dbReference type="SUPFAM" id="SSF63877">
    <property type="entry name" value="Methuselah ectodomain"/>
    <property type="match status" value="1"/>
</dbReference>
<dbReference type="STRING" id="7375.A0A0L0BV92"/>
<dbReference type="InterPro" id="IPR044860">
    <property type="entry name" value="Methusela_ecto_dom_1"/>
</dbReference>
<dbReference type="InterPro" id="IPR017981">
    <property type="entry name" value="GPCR_2-like_7TM"/>
</dbReference>
<dbReference type="Gene3D" id="2.170.180.11">
    <property type="entry name" value="Methuselah ectodomain, domain 2"/>
    <property type="match status" value="1"/>
</dbReference>
<feature type="region of interest" description="Disordered" evidence="13">
    <location>
        <begin position="506"/>
        <end position="534"/>
    </location>
</feature>
<dbReference type="PANTHER" id="PTHR47154">
    <property type="entry name" value="G-PROTEIN COUPLED RECEPTOR MTH-RELATED"/>
    <property type="match status" value="1"/>
</dbReference>
<keyword evidence="9" id="KW-1015">Disulfide bond</keyword>
<keyword evidence="8 14" id="KW-0472">Membrane</keyword>
<evidence type="ECO:0000256" key="9">
    <source>
        <dbReference type="ARBA" id="ARBA00023157"/>
    </source>
</evidence>
<keyword evidence="10" id="KW-0675">Receptor</keyword>
<dbReference type="OrthoDB" id="6134459at2759"/>
<dbReference type="PROSITE" id="PS50261">
    <property type="entry name" value="G_PROTEIN_RECEP_F2_4"/>
    <property type="match status" value="1"/>
</dbReference>
<comment type="caution">
    <text evidence="16">The sequence shown here is derived from an EMBL/GenBank/DDBJ whole genome shotgun (WGS) entry which is preliminary data.</text>
</comment>
<name>A0A0L0BV92_LUCCU</name>
<evidence type="ECO:0000256" key="3">
    <source>
        <dbReference type="ARBA" id="ARBA00022475"/>
    </source>
</evidence>
<dbReference type="Proteomes" id="UP000037069">
    <property type="component" value="Unassembled WGS sequence"/>
</dbReference>
<organism evidence="16 17">
    <name type="scientific">Lucilia cuprina</name>
    <name type="common">Green bottle fly</name>
    <name type="synonym">Australian sheep blowfly</name>
    <dbReference type="NCBI Taxonomy" id="7375"/>
    <lineage>
        <taxon>Eukaryota</taxon>
        <taxon>Metazoa</taxon>
        <taxon>Ecdysozoa</taxon>
        <taxon>Arthropoda</taxon>
        <taxon>Hexapoda</taxon>
        <taxon>Insecta</taxon>
        <taxon>Pterygota</taxon>
        <taxon>Neoptera</taxon>
        <taxon>Endopterygota</taxon>
        <taxon>Diptera</taxon>
        <taxon>Brachycera</taxon>
        <taxon>Muscomorpha</taxon>
        <taxon>Oestroidea</taxon>
        <taxon>Calliphoridae</taxon>
        <taxon>Luciliinae</taxon>
        <taxon>Lucilia</taxon>
    </lineage>
</organism>
<comment type="similarity">
    <text evidence="2">Belongs to the G-protein coupled receptor 2 family. Mth subfamily.</text>
</comment>
<evidence type="ECO:0000256" key="10">
    <source>
        <dbReference type="ARBA" id="ARBA00023170"/>
    </source>
</evidence>
<dbReference type="GO" id="GO:0008528">
    <property type="term" value="F:G protein-coupled peptide receptor activity"/>
    <property type="evidence" value="ECO:0007669"/>
    <property type="project" value="TreeGrafter"/>
</dbReference>
<dbReference type="SUPFAM" id="SSF81321">
    <property type="entry name" value="Family A G protein-coupled receptor-like"/>
    <property type="match status" value="1"/>
</dbReference>
<evidence type="ECO:0000256" key="13">
    <source>
        <dbReference type="SAM" id="MobiDB-lite"/>
    </source>
</evidence>
<feature type="non-terminal residue" evidence="16">
    <location>
        <position position="1"/>
    </location>
</feature>
<dbReference type="InterPro" id="IPR010596">
    <property type="entry name" value="Methuselah_N_dom"/>
</dbReference>
<feature type="domain" description="G-protein coupled receptors family 2 profile 2" evidence="15">
    <location>
        <begin position="221"/>
        <end position="490"/>
    </location>
</feature>
<evidence type="ECO:0000256" key="12">
    <source>
        <dbReference type="ARBA" id="ARBA00023224"/>
    </source>
</evidence>
<dbReference type="GO" id="GO:0005886">
    <property type="term" value="C:plasma membrane"/>
    <property type="evidence" value="ECO:0007669"/>
    <property type="project" value="UniProtKB-SubCell"/>
</dbReference>
<proteinExistence type="inferred from homology"/>
<dbReference type="EMBL" id="JRES01001294">
    <property type="protein sequence ID" value="KNC23893.1"/>
    <property type="molecule type" value="Genomic_DNA"/>
</dbReference>
<feature type="transmembrane region" description="Helical" evidence="14">
    <location>
        <begin position="258"/>
        <end position="285"/>
    </location>
</feature>
<dbReference type="Pfam" id="PF00002">
    <property type="entry name" value="7tm_2"/>
    <property type="match status" value="1"/>
</dbReference>
<comment type="subcellular location">
    <subcellularLocation>
        <location evidence="1">Cell membrane</location>
        <topology evidence="1">Multi-pass membrane protein</topology>
    </subcellularLocation>
</comment>
<dbReference type="InterPro" id="IPR036272">
    <property type="entry name" value="Methuselah_N_sf"/>
</dbReference>
<evidence type="ECO:0000256" key="6">
    <source>
        <dbReference type="ARBA" id="ARBA00022989"/>
    </source>
</evidence>
<dbReference type="Gene3D" id="2.30.160.11">
    <property type="match status" value="1"/>
</dbReference>
<sequence>LVLLTMNLKTYLGIYILFAVFQIYHNTEIPNCAFEDTVNLTNALQFDNGSYLYAYEGIVIPPDLVGVYDFEEIYDGRRLPVEPHLRGCICKGRNCIKFCCHPTKELITNMSRMCSENELKEELEYDPYLEVIYNNGSRLKTHAIRQFVVIQGVPCEGGYPLMPQEDEDDKWDIFENGTIYRHFDQSYISKRDYCLMPQNMSDGTWVLNPMNCPIPNEATLSNRINNIAMAISVPFIVLTIFVYLFIPELRNLHGKCLISYLTSLAVGYSVLSTITLSEVIFANFVCSSLGYIGYFSFMAAFFWLSVISFDLWQNFRITGPIRIGQRKRFIMYSTYAWGVPFCLTCIVMIIQNSDMDPYYKPGIGDDYCWLKTNDWSAMIYFFGINLIIILLDTAFFIMTLHKILIIQKEIKKVTMNDGGNDKSRNLRLHKNNVGLFLRLLLIMGITWLLDIFSYIENQLHPGVTNPLYYISDFMNAMTGLLIFICFVLKPKVLKLMKRRILGKEEPSENTESDYSDDEFALEDRGKNDALQFIN</sequence>
<feature type="transmembrane region" description="Helical" evidence="14">
    <location>
        <begin position="329"/>
        <end position="350"/>
    </location>
</feature>
<dbReference type="PANTHER" id="PTHR47154:SF2">
    <property type="entry name" value="G-PROTEIN COUPLED RECEPTOR MTH-RELATED"/>
    <property type="match status" value="1"/>
</dbReference>
<accession>A0A0L0BV92</accession>
<feature type="transmembrane region" description="Helical" evidence="14">
    <location>
        <begin position="291"/>
        <end position="309"/>
    </location>
</feature>
<evidence type="ECO:0000259" key="15">
    <source>
        <dbReference type="PROSITE" id="PS50261"/>
    </source>
</evidence>
<keyword evidence="11" id="KW-0325">Glycoprotein</keyword>
<dbReference type="GO" id="GO:0007166">
    <property type="term" value="P:cell surface receptor signaling pathway"/>
    <property type="evidence" value="ECO:0007669"/>
    <property type="project" value="InterPro"/>
</dbReference>
<gene>
    <name evidence="16" type="ORF">FF38_05604</name>
</gene>
<evidence type="ECO:0000256" key="5">
    <source>
        <dbReference type="ARBA" id="ARBA00022729"/>
    </source>
</evidence>
<dbReference type="AlphaFoldDB" id="A0A0L0BV92"/>
<feature type="transmembrane region" description="Helical" evidence="14">
    <location>
        <begin position="227"/>
        <end position="246"/>
    </location>
</feature>
<keyword evidence="6 14" id="KW-1133">Transmembrane helix</keyword>
<evidence type="ECO:0000256" key="2">
    <source>
        <dbReference type="ARBA" id="ARBA00008979"/>
    </source>
</evidence>
<keyword evidence="5" id="KW-0732">Signal</keyword>
<feature type="transmembrane region" description="Helical" evidence="14">
    <location>
        <begin position="379"/>
        <end position="405"/>
    </location>
</feature>
<evidence type="ECO:0000313" key="16">
    <source>
        <dbReference type="EMBL" id="KNC23893.1"/>
    </source>
</evidence>
<dbReference type="OMA" id="RESCAND"/>
<keyword evidence="4 14" id="KW-0812">Transmembrane</keyword>
<feature type="transmembrane region" description="Helical" evidence="14">
    <location>
        <begin position="435"/>
        <end position="455"/>
    </location>
</feature>
<evidence type="ECO:0000313" key="17">
    <source>
        <dbReference type="Proteomes" id="UP000037069"/>
    </source>
</evidence>
<keyword evidence="7" id="KW-0297">G-protein coupled receptor</keyword>
<dbReference type="InterPro" id="IPR023311">
    <property type="entry name" value="Methusela_ecto_dom_2"/>
</dbReference>
<evidence type="ECO:0000256" key="8">
    <source>
        <dbReference type="ARBA" id="ARBA00023136"/>
    </source>
</evidence>
<dbReference type="CDD" id="cd15039">
    <property type="entry name" value="7tmB3_Methuselah-like"/>
    <property type="match status" value="1"/>
</dbReference>
<feature type="compositionally biased region" description="Acidic residues" evidence="13">
    <location>
        <begin position="507"/>
        <end position="520"/>
    </location>
</feature>
<evidence type="ECO:0000256" key="1">
    <source>
        <dbReference type="ARBA" id="ARBA00004651"/>
    </source>
</evidence>
<evidence type="ECO:0000256" key="11">
    <source>
        <dbReference type="ARBA" id="ARBA00023180"/>
    </source>
</evidence>
<dbReference type="InterPro" id="IPR000832">
    <property type="entry name" value="GPCR_2_secretin-like"/>
</dbReference>
<dbReference type="Gene3D" id="1.20.1070.10">
    <property type="entry name" value="Rhodopsin 7-helix transmembrane proteins"/>
    <property type="match status" value="1"/>
</dbReference>
<keyword evidence="3" id="KW-1003">Cell membrane</keyword>
<protein>
    <recommendedName>
        <fullName evidence="15">G-protein coupled receptors family 2 profile 2 domain-containing protein</fullName>
    </recommendedName>
</protein>
<evidence type="ECO:0000256" key="14">
    <source>
        <dbReference type="SAM" id="Phobius"/>
    </source>
</evidence>
<keyword evidence="12" id="KW-0807">Transducer</keyword>
<feature type="transmembrane region" description="Helical" evidence="14">
    <location>
        <begin position="467"/>
        <end position="488"/>
    </location>
</feature>
<evidence type="ECO:0000256" key="7">
    <source>
        <dbReference type="ARBA" id="ARBA00023040"/>
    </source>
</evidence>
<keyword evidence="17" id="KW-1185">Reference proteome</keyword>
<dbReference type="InterPro" id="IPR051384">
    <property type="entry name" value="Mth_GPCR"/>
</dbReference>
<evidence type="ECO:0000256" key="4">
    <source>
        <dbReference type="ARBA" id="ARBA00022692"/>
    </source>
</evidence>
<reference evidence="16 17" key="1">
    <citation type="journal article" date="2015" name="Nat. Commun.">
        <title>Lucilia cuprina genome unlocks parasitic fly biology to underpin future interventions.</title>
        <authorList>
            <person name="Anstead C.A."/>
            <person name="Korhonen P.K."/>
            <person name="Young N.D."/>
            <person name="Hall R.S."/>
            <person name="Jex A.R."/>
            <person name="Murali S.C."/>
            <person name="Hughes D.S."/>
            <person name="Lee S.F."/>
            <person name="Perry T."/>
            <person name="Stroehlein A.J."/>
            <person name="Ansell B.R."/>
            <person name="Breugelmans B."/>
            <person name="Hofmann A."/>
            <person name="Qu J."/>
            <person name="Dugan S."/>
            <person name="Lee S.L."/>
            <person name="Chao H."/>
            <person name="Dinh H."/>
            <person name="Han Y."/>
            <person name="Doddapaneni H.V."/>
            <person name="Worley K.C."/>
            <person name="Muzny D.M."/>
            <person name="Ioannidis P."/>
            <person name="Waterhouse R.M."/>
            <person name="Zdobnov E.M."/>
            <person name="James P.J."/>
            <person name="Bagnall N.H."/>
            <person name="Kotze A.C."/>
            <person name="Gibbs R.A."/>
            <person name="Richards S."/>
            <person name="Batterham P."/>
            <person name="Gasser R.B."/>
        </authorList>
    </citation>
    <scope>NUCLEOTIDE SEQUENCE [LARGE SCALE GENOMIC DNA]</scope>
    <source>
        <strain evidence="16 17">LS</strain>
        <tissue evidence="16">Full body</tissue>
    </source>
</reference>
<dbReference type="CDD" id="cd00251">
    <property type="entry name" value="Mth_Ecto"/>
    <property type="match status" value="1"/>
</dbReference>